<dbReference type="GO" id="GO:0004540">
    <property type="term" value="F:RNA nuclease activity"/>
    <property type="evidence" value="ECO:0007669"/>
    <property type="project" value="InterPro"/>
</dbReference>
<accession>A0A5L4JJV8</accession>
<organism evidence="1 2">
    <name type="scientific">Campylobacter lari</name>
    <dbReference type="NCBI Taxonomy" id="201"/>
    <lineage>
        <taxon>Bacteria</taxon>
        <taxon>Pseudomonadati</taxon>
        <taxon>Campylobacterota</taxon>
        <taxon>Epsilonproteobacteria</taxon>
        <taxon>Campylobacterales</taxon>
        <taxon>Campylobacteraceae</taxon>
        <taxon>Campylobacter</taxon>
    </lineage>
</organism>
<dbReference type="Pfam" id="PF01936">
    <property type="entry name" value="NYN"/>
    <property type="match status" value="1"/>
</dbReference>
<evidence type="ECO:0000313" key="1">
    <source>
        <dbReference type="EMBL" id="EAI3913437.1"/>
    </source>
</evidence>
<dbReference type="Gene3D" id="3.40.50.1010">
    <property type="entry name" value="5'-nuclease"/>
    <property type="match status" value="1"/>
</dbReference>
<gene>
    <name evidence="1" type="ORF">YZ34_00190</name>
</gene>
<evidence type="ECO:0000313" key="2">
    <source>
        <dbReference type="Proteomes" id="UP000559808"/>
    </source>
</evidence>
<reference evidence="1 2" key="1">
    <citation type="submission" date="2018-05" db="EMBL/GenBank/DDBJ databases">
        <authorList>
            <consortium name="PulseNet: The National Subtyping Network for Foodborne Disease Surveillance"/>
            <person name="Tarr C.L."/>
            <person name="Trees E."/>
            <person name="Katz L.S."/>
            <person name="Carleton-Romer H.A."/>
            <person name="Stroika S."/>
            <person name="Kucerova Z."/>
            <person name="Roache K.F."/>
            <person name="Sabol A.L."/>
            <person name="Besser J."/>
            <person name="Gerner-Smidt P."/>
        </authorList>
    </citation>
    <scope>NUCLEOTIDE SEQUENCE [LARGE SCALE GENOMIC DNA]</scope>
    <source>
        <strain evidence="1 2">D6489</strain>
    </source>
</reference>
<name>A0A5L4JJV8_CAMLA</name>
<dbReference type="RefSeq" id="WP_318529584.1">
    <property type="nucleotide sequence ID" value="NZ_JAOZXD010000004.1"/>
</dbReference>
<dbReference type="CDD" id="cd18722">
    <property type="entry name" value="PIN_NicB-like"/>
    <property type="match status" value="1"/>
</dbReference>
<protein>
    <submittedName>
        <fullName evidence="1">NYN domain-containing protein</fullName>
    </submittedName>
</protein>
<dbReference type="InterPro" id="IPR021139">
    <property type="entry name" value="NYN"/>
</dbReference>
<dbReference type="AlphaFoldDB" id="A0A5L4JJV8"/>
<comment type="caution">
    <text evidence="1">The sequence shown here is derived from an EMBL/GenBank/DDBJ whole genome shotgun (WGS) entry which is preliminary data.</text>
</comment>
<proteinExistence type="predicted"/>
<dbReference type="EMBL" id="AABOWU010000001">
    <property type="protein sequence ID" value="EAI3913437.1"/>
    <property type="molecule type" value="Genomic_DNA"/>
</dbReference>
<dbReference type="Proteomes" id="UP000559808">
    <property type="component" value="Unassembled WGS sequence"/>
</dbReference>
<sequence>MTPEELAKRLKDYVFESVKRNRDYLYRVYVYDCEPLNKNVPIPPIEKTDKSLNLGKTDTFKFRTRLLDCLRQQPYFAVRLGEIDENNFQWKIKNYDKFKQLLYKEIEIDSLTEDDFVLDIRQKGVDMKIGLDIATLSIKKQIEKIILITADSDFIPAIKHARKEGVIVQLDPMRVPNSQIKKGLLEHIDILSSVFKNTSNS</sequence>